<dbReference type="SMART" id="SM00338">
    <property type="entry name" value="BRLZ"/>
    <property type="match status" value="1"/>
</dbReference>
<dbReference type="CDD" id="cd00130">
    <property type="entry name" value="PAS"/>
    <property type="match status" value="1"/>
</dbReference>
<proteinExistence type="predicted"/>
<feature type="region of interest" description="Disordered" evidence="1">
    <location>
        <begin position="27"/>
        <end position="49"/>
    </location>
</feature>
<dbReference type="PROSITE" id="PS50217">
    <property type="entry name" value="BZIP"/>
    <property type="match status" value="1"/>
</dbReference>
<dbReference type="EMBL" id="HBHE01000416">
    <property type="protein sequence ID" value="CAD9652710.1"/>
    <property type="molecule type" value="Transcribed_RNA"/>
</dbReference>
<reference evidence="3" key="1">
    <citation type="submission" date="2021-01" db="EMBL/GenBank/DDBJ databases">
        <authorList>
            <person name="Corre E."/>
            <person name="Pelletier E."/>
            <person name="Niang G."/>
            <person name="Scheremetjew M."/>
            <person name="Finn R."/>
            <person name="Kale V."/>
            <person name="Holt S."/>
            <person name="Cochrane G."/>
            <person name="Meng A."/>
            <person name="Brown T."/>
            <person name="Cohen L."/>
        </authorList>
    </citation>
    <scope>NUCLEOTIDE SEQUENCE</scope>
    <source>
        <strain evidence="3">CCMP 1866</strain>
    </source>
</reference>
<dbReference type="SUPFAM" id="SSF57959">
    <property type="entry name" value="Leucine zipper domain"/>
    <property type="match status" value="1"/>
</dbReference>
<name>A0A7S2VW72_9STRA</name>
<feature type="compositionally biased region" description="Basic and acidic residues" evidence="1">
    <location>
        <begin position="29"/>
        <end position="40"/>
    </location>
</feature>
<protein>
    <recommendedName>
        <fullName evidence="2">BZIP domain-containing protein</fullName>
    </recommendedName>
</protein>
<dbReference type="Gene3D" id="1.20.5.170">
    <property type="match status" value="1"/>
</dbReference>
<dbReference type="AlphaFoldDB" id="A0A7S2VW72"/>
<dbReference type="InterPro" id="IPR035965">
    <property type="entry name" value="PAS-like_dom_sf"/>
</dbReference>
<dbReference type="SUPFAM" id="SSF55785">
    <property type="entry name" value="PYP-like sensor domain (PAS domain)"/>
    <property type="match status" value="1"/>
</dbReference>
<evidence type="ECO:0000259" key="2">
    <source>
        <dbReference type="PROSITE" id="PS50217"/>
    </source>
</evidence>
<accession>A0A7S2VW72</accession>
<dbReference type="InterPro" id="IPR000014">
    <property type="entry name" value="PAS"/>
</dbReference>
<sequence>MDVLAALCNASDPKGVEMLPQTKTASCDSIKKMQRRESNRKSAQLSRKRKKELIEELENQNDNLKKRLQILRLVPDQVVVFNVEDAAITPSDWMNCVPPKPNSIDFASDAALKLLRMTPKDMEGRSIWDYFSPSSRNSLQLGLKR</sequence>
<feature type="domain" description="BZIP" evidence="2">
    <location>
        <begin position="29"/>
        <end position="72"/>
    </location>
</feature>
<dbReference type="GO" id="GO:0003700">
    <property type="term" value="F:DNA-binding transcription factor activity"/>
    <property type="evidence" value="ECO:0007669"/>
    <property type="project" value="InterPro"/>
</dbReference>
<evidence type="ECO:0000256" key="1">
    <source>
        <dbReference type="SAM" id="MobiDB-lite"/>
    </source>
</evidence>
<gene>
    <name evidence="3" type="ORF">TPAC0785_LOCUS254</name>
</gene>
<dbReference type="InterPro" id="IPR046347">
    <property type="entry name" value="bZIP_sf"/>
</dbReference>
<dbReference type="InterPro" id="IPR004827">
    <property type="entry name" value="bZIP"/>
</dbReference>
<evidence type="ECO:0000313" key="3">
    <source>
        <dbReference type="EMBL" id="CAD9652710.1"/>
    </source>
</evidence>
<organism evidence="3">
    <name type="scientific">Triparma pacifica</name>
    <dbReference type="NCBI Taxonomy" id="91992"/>
    <lineage>
        <taxon>Eukaryota</taxon>
        <taxon>Sar</taxon>
        <taxon>Stramenopiles</taxon>
        <taxon>Ochrophyta</taxon>
        <taxon>Bolidophyceae</taxon>
        <taxon>Parmales</taxon>
        <taxon>Triparmaceae</taxon>
        <taxon>Triparma</taxon>
    </lineage>
</organism>
<dbReference type="CDD" id="cd14686">
    <property type="entry name" value="bZIP"/>
    <property type="match status" value="1"/>
</dbReference>
<dbReference type="Pfam" id="PF00170">
    <property type="entry name" value="bZIP_1"/>
    <property type="match status" value="1"/>
</dbReference>